<dbReference type="RefSeq" id="WP_379799491.1">
    <property type="nucleotide sequence ID" value="NZ_JBHSFY010000010.1"/>
</dbReference>
<evidence type="ECO:0000313" key="3">
    <source>
        <dbReference type="Proteomes" id="UP001596003"/>
    </source>
</evidence>
<reference evidence="3" key="1">
    <citation type="journal article" date="2019" name="Int. J. Syst. Evol. Microbiol.">
        <title>The Global Catalogue of Microorganisms (GCM) 10K type strain sequencing project: providing services to taxonomists for standard genome sequencing and annotation.</title>
        <authorList>
            <consortium name="The Broad Institute Genomics Platform"/>
            <consortium name="The Broad Institute Genome Sequencing Center for Infectious Disease"/>
            <person name="Wu L."/>
            <person name="Ma J."/>
        </authorList>
    </citation>
    <scope>NUCLEOTIDE SEQUENCE [LARGE SCALE GENOMIC DNA]</scope>
    <source>
        <strain evidence="3">NBRC 103627</strain>
    </source>
</reference>
<organism evidence="2 3">
    <name type="scientific">Flavobacterium chungangensis</name>
    <dbReference type="NCBI Taxonomy" id="2708132"/>
    <lineage>
        <taxon>Bacteria</taxon>
        <taxon>Pseudomonadati</taxon>
        <taxon>Bacteroidota</taxon>
        <taxon>Flavobacteriia</taxon>
        <taxon>Flavobacteriales</taxon>
        <taxon>Flavobacteriaceae</taxon>
        <taxon>Flavobacterium</taxon>
    </lineage>
</organism>
<dbReference type="EMBL" id="JBHSFY010000010">
    <property type="protein sequence ID" value="MFC4478677.1"/>
    <property type="molecule type" value="Genomic_DNA"/>
</dbReference>
<feature type="compositionally biased region" description="Basic and acidic residues" evidence="1">
    <location>
        <begin position="26"/>
        <end position="39"/>
    </location>
</feature>
<feature type="compositionally biased region" description="Polar residues" evidence="1">
    <location>
        <begin position="1"/>
        <end position="11"/>
    </location>
</feature>
<feature type="compositionally biased region" description="Acidic residues" evidence="1">
    <location>
        <begin position="64"/>
        <end position="94"/>
    </location>
</feature>
<comment type="caution">
    <text evidence="2">The sequence shown here is derived from an EMBL/GenBank/DDBJ whole genome shotgun (WGS) entry which is preliminary data.</text>
</comment>
<feature type="region of interest" description="Disordered" evidence="1">
    <location>
        <begin position="1"/>
        <end position="116"/>
    </location>
</feature>
<protein>
    <recommendedName>
        <fullName evidence="4">DNA primase</fullName>
    </recommendedName>
</protein>
<dbReference type="Proteomes" id="UP001596003">
    <property type="component" value="Unassembled WGS sequence"/>
</dbReference>
<evidence type="ECO:0000256" key="1">
    <source>
        <dbReference type="SAM" id="MobiDB-lite"/>
    </source>
</evidence>
<evidence type="ECO:0008006" key="4">
    <source>
        <dbReference type="Google" id="ProtNLM"/>
    </source>
</evidence>
<evidence type="ECO:0000313" key="2">
    <source>
        <dbReference type="EMBL" id="MFC4478677.1"/>
    </source>
</evidence>
<keyword evidence="3" id="KW-1185">Reference proteome</keyword>
<accession>A0ABV8ZJ92</accession>
<feature type="compositionally biased region" description="Polar residues" evidence="1">
    <location>
        <begin position="44"/>
        <end position="57"/>
    </location>
</feature>
<feature type="compositionally biased region" description="Basic and acidic residues" evidence="1">
    <location>
        <begin position="95"/>
        <end position="116"/>
    </location>
</feature>
<proteinExistence type="predicted"/>
<name>A0ABV8ZJ92_9FLAO</name>
<gene>
    <name evidence="2" type="ORF">ACFO3N_16500</name>
</gene>
<sequence length="116" mass="13409">MIAHNSTTDNDTVYRRYAHSTISTGQKDDVKKEAPDHSEYGQAASGTTYLDNEFSSSLERDDQQYDDEPQEEDRPDEDSQDDQELDPDDLDDDLVERYDENDREPDTFSDDGYKID</sequence>